<comment type="caution">
    <text evidence="1">The sequence shown here is derived from an EMBL/GenBank/DDBJ whole genome shotgun (WGS) entry which is preliminary data.</text>
</comment>
<evidence type="ECO:0000313" key="2">
    <source>
        <dbReference type="Proteomes" id="UP000288859"/>
    </source>
</evidence>
<evidence type="ECO:0000313" key="1">
    <source>
        <dbReference type="EMBL" id="RVX68970.1"/>
    </source>
</evidence>
<dbReference type="OrthoDB" id="4160589at2759"/>
<proteinExistence type="predicted"/>
<reference evidence="1 2" key="1">
    <citation type="submission" date="2017-03" db="EMBL/GenBank/DDBJ databases">
        <title>Genomes of endolithic fungi from Antarctica.</title>
        <authorList>
            <person name="Coleine C."/>
            <person name="Masonjones S."/>
            <person name="Stajich J.E."/>
        </authorList>
    </citation>
    <scope>NUCLEOTIDE SEQUENCE [LARGE SCALE GENOMIC DNA]</scope>
    <source>
        <strain evidence="1 2">CCFEE 6314</strain>
    </source>
</reference>
<dbReference type="AlphaFoldDB" id="A0A438MZ33"/>
<protein>
    <submittedName>
        <fullName evidence="1">Uncharacterized protein</fullName>
    </submittedName>
</protein>
<dbReference type="Proteomes" id="UP000288859">
    <property type="component" value="Unassembled WGS sequence"/>
</dbReference>
<gene>
    <name evidence="1" type="ORF">B0A52_08037</name>
</gene>
<dbReference type="EMBL" id="NAJM01000033">
    <property type="protein sequence ID" value="RVX68970.1"/>
    <property type="molecule type" value="Genomic_DNA"/>
</dbReference>
<organism evidence="1 2">
    <name type="scientific">Exophiala mesophila</name>
    <name type="common">Black yeast-like fungus</name>
    <dbReference type="NCBI Taxonomy" id="212818"/>
    <lineage>
        <taxon>Eukaryota</taxon>
        <taxon>Fungi</taxon>
        <taxon>Dikarya</taxon>
        <taxon>Ascomycota</taxon>
        <taxon>Pezizomycotina</taxon>
        <taxon>Eurotiomycetes</taxon>
        <taxon>Chaetothyriomycetidae</taxon>
        <taxon>Chaetothyriales</taxon>
        <taxon>Herpotrichiellaceae</taxon>
        <taxon>Exophiala</taxon>
    </lineage>
</organism>
<sequence length="179" mass="19790">MTLYLDCRFEQERSSTIELNRVLAIEAISFGHDSTQQALGLFAVRVTQWSVGLLESVLMLREERPRLTDSEALALALTGSDNAGRVAYAPLWWLDIGSSCVEEATWEAQFGVSYVATTDQLCCVHDRCGNALRQITKQANGDGVYGTGPQKALGATVERAIEDFWKAEQFTPRQQSGIQ</sequence>
<accession>A0A438MZ33</accession>
<name>A0A438MZ33_EXOME</name>